<dbReference type="EMBL" id="QUNF01000033">
    <property type="protein sequence ID" value="REG78508.1"/>
    <property type="molecule type" value="Genomic_DNA"/>
</dbReference>
<comment type="caution">
    <text evidence="1">The sequence shown here is derived from an EMBL/GenBank/DDBJ whole genome shotgun (WGS) entry which is preliminary data.</text>
</comment>
<dbReference type="Proteomes" id="UP000256405">
    <property type="component" value="Unassembled WGS sequence"/>
</dbReference>
<evidence type="ECO:0000313" key="2">
    <source>
        <dbReference type="Proteomes" id="UP000256405"/>
    </source>
</evidence>
<sequence length="332" mass="37118">MNKKKSAKCPFSLGSSSTSIRRFLFLTVLALLVYSIPSLGQQKKPVLPNNSHLTPDLKIKLPKSDLSSMKEKLGLLQKPDFMKDSMQLDTAKVVLKLESEFERQAQSQGAGELLESRSLEESFLSSLETDAEAERIRQKLTQMNFSIPKEKLTDAHQKLSSEKEKYAELLDSRIAQEAIRRNSLQGKKFYERLEFGALIQFSPSGIGKSELHSQAGYALSKKSVSGIGVSVGLDQETQLEGLKLFFVRDFARNFLWITEYSLKISNNGIEPVIPSPTQVPLKTGLGTDLRIVGKMHLRSVLLLPLGKELFSEGSYLKKHTGIQLGLIYKNIK</sequence>
<dbReference type="AlphaFoldDB" id="A0A3E0DAD3"/>
<organism evidence="1 2">
    <name type="scientific">Algoriphagus antarcticus</name>
    <dbReference type="NCBI Taxonomy" id="238540"/>
    <lineage>
        <taxon>Bacteria</taxon>
        <taxon>Pseudomonadati</taxon>
        <taxon>Bacteroidota</taxon>
        <taxon>Cytophagia</taxon>
        <taxon>Cytophagales</taxon>
        <taxon>Cyclobacteriaceae</taxon>
        <taxon>Algoriphagus</taxon>
    </lineage>
</organism>
<proteinExistence type="predicted"/>
<reference evidence="1 2" key="1">
    <citation type="submission" date="2018-08" db="EMBL/GenBank/DDBJ databases">
        <title>Genomic Encyclopedia of Archaeal and Bacterial Type Strains, Phase II (KMG-II): from individual species to whole genera.</title>
        <authorList>
            <person name="Goeker M."/>
        </authorList>
    </citation>
    <scope>NUCLEOTIDE SEQUENCE [LARGE SCALE GENOMIC DNA]</scope>
    <source>
        <strain evidence="1 2">DSM 15986</strain>
    </source>
</reference>
<accession>A0A3E0DAD3</accession>
<name>A0A3E0DAD3_9BACT</name>
<dbReference type="RefSeq" id="WP_086541063.1">
    <property type="nucleotide sequence ID" value="NZ_MSSW01000017.1"/>
</dbReference>
<gene>
    <name evidence="1" type="ORF">C8N25_13342</name>
</gene>
<keyword evidence="2" id="KW-1185">Reference proteome</keyword>
<protein>
    <submittedName>
        <fullName evidence="1">Uncharacterized protein</fullName>
    </submittedName>
</protein>
<evidence type="ECO:0000313" key="1">
    <source>
        <dbReference type="EMBL" id="REG78508.1"/>
    </source>
</evidence>